<dbReference type="Gene3D" id="3.40.1190.20">
    <property type="match status" value="1"/>
</dbReference>
<evidence type="ECO:0000313" key="4">
    <source>
        <dbReference type="EMBL" id="AFZ69340.1"/>
    </source>
</evidence>
<protein>
    <submittedName>
        <fullName evidence="4">Sugar kinase, ribokinase</fullName>
    </submittedName>
</protein>
<evidence type="ECO:0000313" key="5">
    <source>
        <dbReference type="Proteomes" id="UP000010467"/>
    </source>
</evidence>
<proteinExistence type="predicted"/>
<organism evidence="4 5">
    <name type="scientific">Deinococcus peraridilitoris (strain DSM 19664 / LMG 22246 / CIP 109416 / KR-200)</name>
    <dbReference type="NCBI Taxonomy" id="937777"/>
    <lineage>
        <taxon>Bacteria</taxon>
        <taxon>Thermotogati</taxon>
        <taxon>Deinococcota</taxon>
        <taxon>Deinococci</taxon>
        <taxon>Deinococcales</taxon>
        <taxon>Deinococcaceae</taxon>
        <taxon>Deinococcus</taxon>
    </lineage>
</organism>
<dbReference type="InterPro" id="IPR011611">
    <property type="entry name" value="PfkB_dom"/>
</dbReference>
<accession>L0A8D3</accession>
<dbReference type="InterPro" id="IPR029056">
    <property type="entry name" value="Ribokinase-like"/>
</dbReference>
<dbReference type="PANTHER" id="PTHR42774">
    <property type="entry name" value="PHOSPHOTRANSFERASE SYSTEM TRANSPORT PROTEIN"/>
    <property type="match status" value="1"/>
</dbReference>
<dbReference type="InterPro" id="IPR052562">
    <property type="entry name" value="Ketohexokinase-related"/>
</dbReference>
<geneLocation type="plasmid" evidence="4 5">
    <name>pDEIPE01</name>
</geneLocation>
<reference evidence="5" key="1">
    <citation type="submission" date="2012-03" db="EMBL/GenBank/DDBJ databases">
        <title>Complete sequence of plasmid 1 of Deinococcus peraridilitoris DSM 19664.</title>
        <authorList>
            <person name="Lucas S."/>
            <person name="Copeland A."/>
            <person name="Lapidus A."/>
            <person name="Glavina del Rio T."/>
            <person name="Dalin E."/>
            <person name="Tice H."/>
            <person name="Bruce D."/>
            <person name="Goodwin L."/>
            <person name="Pitluck S."/>
            <person name="Peters L."/>
            <person name="Mikhailova N."/>
            <person name="Lu M."/>
            <person name="Kyrpides N."/>
            <person name="Mavromatis K."/>
            <person name="Ivanova N."/>
            <person name="Brettin T."/>
            <person name="Detter J.C."/>
            <person name="Han C."/>
            <person name="Larimer F."/>
            <person name="Land M."/>
            <person name="Hauser L."/>
            <person name="Markowitz V."/>
            <person name="Cheng J.-F."/>
            <person name="Hugenholtz P."/>
            <person name="Woyke T."/>
            <person name="Wu D."/>
            <person name="Pukall R."/>
            <person name="Steenblock K."/>
            <person name="Brambilla E."/>
            <person name="Klenk H.-P."/>
            <person name="Eisen J.A."/>
        </authorList>
    </citation>
    <scope>NUCLEOTIDE SEQUENCE [LARGE SCALE GENOMIC DNA]</scope>
    <source>
        <strain evidence="5">DSM 19664 / LMG 22246 / CIP 109416 / KR-200</strain>
        <plasmid evidence="5">Plasmid pDEIPE01</plasmid>
    </source>
</reference>
<dbReference type="SUPFAM" id="SSF53613">
    <property type="entry name" value="Ribokinase-like"/>
    <property type="match status" value="1"/>
</dbReference>
<dbReference type="GO" id="GO:0016301">
    <property type="term" value="F:kinase activity"/>
    <property type="evidence" value="ECO:0007669"/>
    <property type="project" value="UniProtKB-KW"/>
</dbReference>
<dbReference type="AlphaFoldDB" id="L0A8D3"/>
<dbReference type="InterPro" id="IPR002173">
    <property type="entry name" value="Carboh/pur_kinase_PfkB_CS"/>
</dbReference>
<gene>
    <name evidence="4" type="ordered locus">Deipe_3931</name>
</gene>
<evidence type="ECO:0000256" key="2">
    <source>
        <dbReference type="ARBA" id="ARBA00022777"/>
    </source>
</evidence>
<keyword evidence="1" id="KW-0808">Transferase</keyword>
<sequence length="294" mass="31094">MVVSTEATGRVVCGGWACWDVRLRVADFPPRHARTEVTSRREDAGGPATVAAMAAASVGTSALLVTHLGHDSYGARLQDRLAVTGVQLGLPATAGFQTPVNTILVVPDGERFIFREAQSEPATSLPLLNLTRHDVVLLDCRAPHLAKQLAEQARTVGARVILDFDRDEPAAWELAHLSTHIIADEAVTQHLGGLDALLTQLPRAEVVAATLGPRGVWTQTAVIPACQVPVLDTTGAGDVFHGAYAAALLHEHPSPLHFAAAAAAVRCATGELPTDASTTTLMEKNYDSAETYAR</sequence>
<dbReference type="KEGG" id="dpd:Deipe_3931"/>
<dbReference type="Proteomes" id="UP000010467">
    <property type="component" value="Plasmid pDEIPE01"/>
</dbReference>
<dbReference type="PANTHER" id="PTHR42774:SF3">
    <property type="entry name" value="KETOHEXOKINASE"/>
    <property type="match status" value="1"/>
</dbReference>
<dbReference type="EMBL" id="CP003383">
    <property type="protein sequence ID" value="AFZ69340.1"/>
    <property type="molecule type" value="Genomic_DNA"/>
</dbReference>
<evidence type="ECO:0000256" key="1">
    <source>
        <dbReference type="ARBA" id="ARBA00022679"/>
    </source>
</evidence>
<evidence type="ECO:0000259" key="3">
    <source>
        <dbReference type="Pfam" id="PF00294"/>
    </source>
</evidence>
<keyword evidence="2 4" id="KW-0418">Kinase</keyword>
<name>L0A8D3_DEIPD</name>
<dbReference type="Pfam" id="PF00294">
    <property type="entry name" value="PfkB"/>
    <property type="match status" value="1"/>
</dbReference>
<keyword evidence="4" id="KW-0614">Plasmid</keyword>
<dbReference type="HOGENOM" id="CLU_027634_10_2_0"/>
<feature type="domain" description="Carbohydrate kinase PfkB" evidence="3">
    <location>
        <begin position="11"/>
        <end position="267"/>
    </location>
</feature>
<dbReference type="PROSITE" id="PS00584">
    <property type="entry name" value="PFKB_KINASES_2"/>
    <property type="match status" value="1"/>
</dbReference>
<keyword evidence="5" id="KW-1185">Reference proteome</keyword>